<dbReference type="EMBL" id="BJLP01000038">
    <property type="protein sequence ID" value="GEA81799.1"/>
    <property type="molecule type" value="Genomic_DNA"/>
</dbReference>
<comment type="caution">
    <text evidence="12">The sequence shown here is derived from an EMBL/GenBank/DDBJ whole genome shotgun (WGS) entry which is preliminary data.</text>
</comment>
<dbReference type="GO" id="GO:0046654">
    <property type="term" value="P:tetrahydrofolate biosynthetic process"/>
    <property type="evidence" value="ECO:0007669"/>
    <property type="project" value="UniProtKB-UniPathway"/>
</dbReference>
<dbReference type="InterPro" id="IPR012259">
    <property type="entry name" value="DHFR"/>
</dbReference>
<dbReference type="PANTHER" id="PTHR48069:SF3">
    <property type="entry name" value="DIHYDROFOLATE REDUCTASE"/>
    <property type="match status" value="1"/>
</dbReference>
<feature type="domain" description="DHFR" evidence="11">
    <location>
        <begin position="8"/>
        <end position="174"/>
    </location>
</feature>
<dbReference type="PROSITE" id="PS00075">
    <property type="entry name" value="DHFR_1"/>
    <property type="match status" value="1"/>
</dbReference>
<dbReference type="AlphaFoldDB" id="A0A4Y3KBH8"/>
<evidence type="ECO:0000256" key="10">
    <source>
        <dbReference type="RuleBase" id="RU004474"/>
    </source>
</evidence>
<dbReference type="PRINTS" id="PR00070">
    <property type="entry name" value="DHFR"/>
</dbReference>
<proteinExistence type="inferred from homology"/>
<dbReference type="GO" id="GO:0004146">
    <property type="term" value="F:dihydrofolate reductase activity"/>
    <property type="evidence" value="ECO:0007669"/>
    <property type="project" value="UniProtKB-EC"/>
</dbReference>
<evidence type="ECO:0000256" key="4">
    <source>
        <dbReference type="ARBA" id="ARBA00018886"/>
    </source>
</evidence>
<comment type="function">
    <text evidence="8 9">Key enzyme in folate metabolism. Catalyzes an essential reaction for de novo glycine and purine synthesis, and for DNA precursor synthesis.</text>
</comment>
<organism evidence="12 13">
    <name type="scientific">Cellulomonas uda</name>
    <dbReference type="NCBI Taxonomy" id="1714"/>
    <lineage>
        <taxon>Bacteria</taxon>
        <taxon>Bacillati</taxon>
        <taxon>Actinomycetota</taxon>
        <taxon>Actinomycetes</taxon>
        <taxon>Micrococcales</taxon>
        <taxon>Cellulomonadaceae</taxon>
        <taxon>Cellulomonas</taxon>
    </lineage>
</organism>
<dbReference type="GO" id="GO:0070401">
    <property type="term" value="F:NADP+ binding"/>
    <property type="evidence" value="ECO:0007669"/>
    <property type="project" value="UniProtKB-ARBA"/>
</dbReference>
<accession>A0A4Y3KBH8</accession>
<sequence length="177" mass="18879">MSTTSEPHVALVWAQSAGGVIGADGALPWHVPEDLARFKALTDGHPVVMGRATWDSLPARWRPLPGRTNLVLTRQAGLELEGALVVHDLATALALAADAPGGEQVWVVGGGAVYALALPYAHRAEVTVVDVTVAGDTHAPRLAPERWRRERAEPAEGWSTSSTGARYRFETYVRTSG</sequence>
<dbReference type="PANTHER" id="PTHR48069">
    <property type="entry name" value="DIHYDROFOLATE REDUCTASE"/>
    <property type="match status" value="1"/>
</dbReference>
<dbReference type="PIRSF" id="PIRSF000194">
    <property type="entry name" value="DHFR"/>
    <property type="match status" value="1"/>
</dbReference>
<dbReference type="UniPathway" id="UPA00077">
    <property type="reaction ID" value="UER00158"/>
</dbReference>
<evidence type="ECO:0000259" key="11">
    <source>
        <dbReference type="PROSITE" id="PS51330"/>
    </source>
</evidence>
<dbReference type="InterPro" id="IPR024072">
    <property type="entry name" value="DHFR-like_dom_sf"/>
</dbReference>
<evidence type="ECO:0000313" key="12">
    <source>
        <dbReference type="EMBL" id="GEA81799.1"/>
    </source>
</evidence>
<comment type="catalytic activity">
    <reaction evidence="9">
        <text>(6S)-5,6,7,8-tetrahydrofolate + NADP(+) = 7,8-dihydrofolate + NADPH + H(+)</text>
        <dbReference type="Rhea" id="RHEA:15009"/>
        <dbReference type="ChEBI" id="CHEBI:15378"/>
        <dbReference type="ChEBI" id="CHEBI:57451"/>
        <dbReference type="ChEBI" id="CHEBI:57453"/>
        <dbReference type="ChEBI" id="CHEBI:57783"/>
        <dbReference type="ChEBI" id="CHEBI:58349"/>
        <dbReference type="EC" id="1.5.1.3"/>
    </reaction>
</comment>
<keyword evidence="7 9" id="KW-0560">Oxidoreductase</keyword>
<comment type="pathway">
    <text evidence="1 9">Cofactor biosynthesis; tetrahydrofolate biosynthesis; 5,6,7,8-tetrahydrofolate from 7,8-dihydrofolate: step 1/1.</text>
</comment>
<dbReference type="FunFam" id="3.40.430.10:FF:000001">
    <property type="entry name" value="Dihydrofolate reductase"/>
    <property type="match status" value="1"/>
</dbReference>
<evidence type="ECO:0000256" key="5">
    <source>
        <dbReference type="ARBA" id="ARBA00022563"/>
    </source>
</evidence>
<reference evidence="12 13" key="1">
    <citation type="submission" date="2019-06" db="EMBL/GenBank/DDBJ databases">
        <title>Whole genome shotgun sequence of Cellulomonas uda NBRC 3747.</title>
        <authorList>
            <person name="Hosoyama A."/>
            <person name="Uohara A."/>
            <person name="Ohji S."/>
            <person name="Ichikawa N."/>
        </authorList>
    </citation>
    <scope>NUCLEOTIDE SEQUENCE [LARGE SCALE GENOMIC DNA]</scope>
    <source>
        <strain evidence="12 13">NBRC 3747</strain>
    </source>
</reference>
<keyword evidence="5 9" id="KW-0554">One-carbon metabolism</keyword>
<dbReference type="Gene3D" id="3.40.430.10">
    <property type="entry name" value="Dihydrofolate Reductase, subunit A"/>
    <property type="match status" value="1"/>
</dbReference>
<evidence type="ECO:0000313" key="13">
    <source>
        <dbReference type="Proteomes" id="UP000315842"/>
    </source>
</evidence>
<dbReference type="EC" id="1.5.1.3" evidence="3 9"/>
<dbReference type="InterPro" id="IPR017925">
    <property type="entry name" value="DHFR_CS"/>
</dbReference>
<dbReference type="SUPFAM" id="SSF53597">
    <property type="entry name" value="Dihydrofolate reductase-like"/>
    <property type="match status" value="1"/>
</dbReference>
<evidence type="ECO:0000256" key="2">
    <source>
        <dbReference type="ARBA" id="ARBA00009539"/>
    </source>
</evidence>
<evidence type="ECO:0000256" key="8">
    <source>
        <dbReference type="ARBA" id="ARBA00025067"/>
    </source>
</evidence>
<evidence type="ECO:0000256" key="3">
    <source>
        <dbReference type="ARBA" id="ARBA00012856"/>
    </source>
</evidence>
<evidence type="ECO:0000256" key="6">
    <source>
        <dbReference type="ARBA" id="ARBA00022857"/>
    </source>
</evidence>
<dbReference type="Proteomes" id="UP000315842">
    <property type="component" value="Unassembled WGS sequence"/>
</dbReference>
<dbReference type="InterPro" id="IPR001796">
    <property type="entry name" value="DHFR_dom"/>
</dbReference>
<dbReference type="GO" id="GO:0046452">
    <property type="term" value="P:dihydrofolate metabolic process"/>
    <property type="evidence" value="ECO:0007669"/>
    <property type="project" value="TreeGrafter"/>
</dbReference>
<keyword evidence="6 9" id="KW-0521">NADP</keyword>
<comment type="similarity">
    <text evidence="2 9 10">Belongs to the dihydrofolate reductase family.</text>
</comment>
<dbReference type="RefSeq" id="WP_141321167.1">
    <property type="nucleotide sequence ID" value="NZ_BJLP01000038.1"/>
</dbReference>
<evidence type="ECO:0000256" key="9">
    <source>
        <dbReference type="PIRNR" id="PIRNR000194"/>
    </source>
</evidence>
<dbReference type="GO" id="GO:0046655">
    <property type="term" value="P:folic acid metabolic process"/>
    <property type="evidence" value="ECO:0007669"/>
    <property type="project" value="TreeGrafter"/>
</dbReference>
<name>A0A4Y3KBH8_CELUD</name>
<dbReference type="PROSITE" id="PS51330">
    <property type="entry name" value="DHFR_2"/>
    <property type="match status" value="1"/>
</dbReference>
<gene>
    <name evidence="12" type="ORF">CUD01_22430</name>
</gene>
<evidence type="ECO:0000256" key="1">
    <source>
        <dbReference type="ARBA" id="ARBA00004903"/>
    </source>
</evidence>
<dbReference type="CDD" id="cd00209">
    <property type="entry name" value="DHFR"/>
    <property type="match status" value="1"/>
</dbReference>
<dbReference type="GO" id="GO:0005829">
    <property type="term" value="C:cytosol"/>
    <property type="evidence" value="ECO:0007669"/>
    <property type="project" value="TreeGrafter"/>
</dbReference>
<evidence type="ECO:0000256" key="7">
    <source>
        <dbReference type="ARBA" id="ARBA00023002"/>
    </source>
</evidence>
<keyword evidence="13" id="KW-1185">Reference proteome</keyword>
<dbReference type="Pfam" id="PF00186">
    <property type="entry name" value="DHFR_1"/>
    <property type="match status" value="1"/>
</dbReference>
<protein>
    <recommendedName>
        <fullName evidence="4 9">Dihydrofolate reductase</fullName>
        <ecNumber evidence="3 9">1.5.1.3</ecNumber>
    </recommendedName>
</protein>
<dbReference type="GO" id="GO:0006730">
    <property type="term" value="P:one-carbon metabolic process"/>
    <property type="evidence" value="ECO:0007669"/>
    <property type="project" value="UniProtKB-KW"/>
</dbReference>